<dbReference type="GO" id="GO:0070507">
    <property type="term" value="P:regulation of microtubule cytoskeleton organization"/>
    <property type="evidence" value="ECO:0007669"/>
    <property type="project" value="UniProtKB-UniRule"/>
</dbReference>
<dbReference type="OrthoDB" id="447510at2759"/>
<dbReference type="HAMAP" id="MF_03130">
    <property type="entry name" value="mec17"/>
    <property type="match status" value="1"/>
</dbReference>
<evidence type="ECO:0000256" key="1">
    <source>
        <dbReference type="ARBA" id="ARBA00022679"/>
    </source>
</evidence>
<keyword evidence="6" id="KW-1185">Reference proteome</keyword>
<keyword evidence="2 3" id="KW-0012">Acyltransferase</keyword>
<comment type="similarity">
    <text evidence="3">Belongs to the acetyltransferase ATAT1 family.</text>
</comment>
<dbReference type="PANTHER" id="PTHR12327:SF0">
    <property type="entry name" value="ALPHA-TUBULIN N-ACETYLTRANSFERASE 1"/>
    <property type="match status" value="1"/>
</dbReference>
<dbReference type="EMBL" id="JWZX01001064">
    <property type="protein sequence ID" value="KOO34865.1"/>
    <property type="molecule type" value="Genomic_DNA"/>
</dbReference>
<dbReference type="Gene3D" id="3.40.630.30">
    <property type="match status" value="1"/>
</dbReference>
<proteinExistence type="inferred from homology"/>
<evidence type="ECO:0000259" key="4">
    <source>
        <dbReference type="PROSITE" id="PS51730"/>
    </source>
</evidence>
<evidence type="ECO:0000313" key="6">
    <source>
        <dbReference type="Proteomes" id="UP000037460"/>
    </source>
</evidence>
<evidence type="ECO:0000313" key="5">
    <source>
        <dbReference type="EMBL" id="KOO34865.1"/>
    </source>
</evidence>
<protein>
    <recommendedName>
        <fullName evidence="3">Alpha-tubulin N-acetyltransferase</fullName>
        <shortName evidence="3">Alpha-TAT</shortName>
        <shortName evidence="3">TAT</shortName>
        <ecNumber evidence="3">2.3.1.108</ecNumber>
    </recommendedName>
    <alternativeName>
        <fullName evidence="3">Acetyltransferase mec-17 homolog</fullName>
    </alternativeName>
</protein>
<name>A0A0M0K7R8_9EUKA</name>
<dbReference type="Pfam" id="PF05301">
    <property type="entry name" value="Acetyltransf_16"/>
    <property type="match status" value="1"/>
</dbReference>
<dbReference type="InterPro" id="IPR007965">
    <property type="entry name" value="GNAT_ATAT"/>
</dbReference>
<feature type="binding site" evidence="3">
    <location>
        <begin position="119"/>
        <end position="132"/>
    </location>
    <ligand>
        <name>acetyl-CoA</name>
        <dbReference type="ChEBI" id="CHEBI:57288"/>
    </ligand>
</feature>
<dbReference type="AlphaFoldDB" id="A0A0M0K7R8"/>
<dbReference type="PANTHER" id="PTHR12327">
    <property type="entry name" value="ALPHA-TUBULIN N-ACETYLTRANSFERASE 1"/>
    <property type="match status" value="1"/>
</dbReference>
<comment type="caution">
    <text evidence="3">Lacks conserved residue(s) required for the propagation of feature annotation.</text>
</comment>
<dbReference type="InterPro" id="IPR038746">
    <property type="entry name" value="Atat"/>
</dbReference>
<dbReference type="PROSITE" id="PS51730">
    <property type="entry name" value="GNAT_ATAT"/>
    <property type="match status" value="1"/>
</dbReference>
<accession>A0A0M0K7R8</accession>
<dbReference type="GO" id="GO:0005874">
    <property type="term" value="C:microtubule"/>
    <property type="evidence" value="ECO:0007669"/>
    <property type="project" value="InterPro"/>
</dbReference>
<comment type="catalytic activity">
    <reaction evidence="3">
        <text>L-lysyl-[alpha-tubulin] + acetyl-CoA = N(6)-acetyl-L-lysyl-[alpha-tubulin] + CoA + H(+)</text>
        <dbReference type="Rhea" id="RHEA:15277"/>
        <dbReference type="Rhea" id="RHEA-COMP:11278"/>
        <dbReference type="Rhea" id="RHEA-COMP:11279"/>
        <dbReference type="ChEBI" id="CHEBI:15378"/>
        <dbReference type="ChEBI" id="CHEBI:29969"/>
        <dbReference type="ChEBI" id="CHEBI:57287"/>
        <dbReference type="ChEBI" id="CHEBI:57288"/>
        <dbReference type="ChEBI" id="CHEBI:61930"/>
        <dbReference type="EC" id="2.3.1.108"/>
    </reaction>
</comment>
<reference evidence="6" key="1">
    <citation type="journal article" date="2015" name="PLoS Genet.">
        <title>Genome Sequence and Transcriptome Analyses of Chrysochromulina tobin: Metabolic Tools for Enhanced Algal Fitness in the Prominent Order Prymnesiales (Haptophyceae).</title>
        <authorList>
            <person name="Hovde B.T."/>
            <person name="Deodato C.R."/>
            <person name="Hunsperger H.M."/>
            <person name="Ryken S.A."/>
            <person name="Yost W."/>
            <person name="Jha R.K."/>
            <person name="Patterson J."/>
            <person name="Monnat R.J. Jr."/>
            <person name="Barlow S.B."/>
            <person name="Starkenburg S.R."/>
            <person name="Cattolico R.A."/>
        </authorList>
    </citation>
    <scope>NUCLEOTIDE SEQUENCE</scope>
    <source>
        <strain evidence="6">CCMP291</strain>
    </source>
</reference>
<keyword evidence="1 3" id="KW-0808">Transferase</keyword>
<comment type="caution">
    <text evidence="5">The sequence shown here is derived from an EMBL/GenBank/DDBJ whole genome shotgun (WGS) entry which is preliminary data.</text>
</comment>
<sequence length="227" mass="24951">MEATNVARSAFSPGIHILTAADGERLAKDPSGSGQSFGQAIDEMGKRSARAQGLKKPITTWIGFRCSDNRLIVSMGGPTVPHGPPTIRGILRVGSRQLFVRKGPDAPYSQISPLCVLDFYVHESCQRTGDGRRMFDAMLAHEHRQPHQLGYDRPSPKLMAFCAKHYGLRDYIPQSNNFSGRAPISASMTPPLPTPLAQLPLSSANMSADARERYQREAAKRIHARPF</sequence>
<gene>
    <name evidence="5" type="ORF">Ctob_008257</name>
</gene>
<dbReference type="Proteomes" id="UP000037460">
    <property type="component" value="Unassembled WGS sequence"/>
</dbReference>
<evidence type="ECO:0000256" key="3">
    <source>
        <dbReference type="HAMAP-Rule" id="MF_03130"/>
    </source>
</evidence>
<comment type="function">
    <text evidence="3">Specifically acetylates 'Lys-40' in alpha-tubulin on the lumenal side of microtubules. Promotes microtubule destabilization and accelerates microtubule dynamics; this activity may be independent of acetylation activity. Acetylates alpha-tubulin with a slow enzymatic rate, due to a catalytic site that is not optimized for acetyl transfer. Enters the microtubule through each end and diffuses quickly throughout the lumen of microtubules. Acetylates only long/old microtubules because of its slow acetylation rate since it does not have time to act on dynamically unstable microtubules before the enzyme is released.</text>
</comment>
<feature type="site" description="Crucial for catalytic activity" evidence="3">
    <location>
        <position position="52"/>
    </location>
</feature>
<dbReference type="EC" id="2.3.1.108" evidence="3"/>
<feature type="domain" description="N-acetyltransferase" evidence="4">
    <location>
        <begin position="1"/>
        <end position="185"/>
    </location>
</feature>
<evidence type="ECO:0000256" key="2">
    <source>
        <dbReference type="ARBA" id="ARBA00023315"/>
    </source>
</evidence>
<dbReference type="GO" id="GO:0019799">
    <property type="term" value="F:tubulin N-acetyltransferase activity"/>
    <property type="evidence" value="ECO:0007669"/>
    <property type="project" value="UniProtKB-UniRule"/>
</dbReference>
<organism evidence="5 6">
    <name type="scientific">Chrysochromulina tobinii</name>
    <dbReference type="NCBI Taxonomy" id="1460289"/>
    <lineage>
        <taxon>Eukaryota</taxon>
        <taxon>Haptista</taxon>
        <taxon>Haptophyta</taxon>
        <taxon>Prymnesiophyceae</taxon>
        <taxon>Prymnesiales</taxon>
        <taxon>Chrysochromulinaceae</taxon>
        <taxon>Chrysochromulina</taxon>
    </lineage>
</organism>